<dbReference type="PANTHER" id="PTHR47482">
    <property type="entry name" value="OS11G0632001 PROTEIN"/>
    <property type="match status" value="1"/>
</dbReference>
<dbReference type="PROSITE" id="PS50966">
    <property type="entry name" value="ZF_SWIM"/>
    <property type="match status" value="1"/>
</dbReference>
<dbReference type="EnsemblPlants" id="KQJ96043">
    <property type="protein sequence ID" value="KQJ96043"/>
    <property type="gene ID" value="BRADI_3g20603v3"/>
</dbReference>
<feature type="domain" description="SWIM-type" evidence="6">
    <location>
        <begin position="477"/>
        <end position="513"/>
    </location>
</feature>
<dbReference type="Pfam" id="PF03101">
    <property type="entry name" value="FAR1"/>
    <property type="match status" value="1"/>
</dbReference>
<reference evidence="7 8" key="1">
    <citation type="journal article" date="2010" name="Nature">
        <title>Genome sequencing and analysis of the model grass Brachypodium distachyon.</title>
        <authorList>
            <consortium name="International Brachypodium Initiative"/>
        </authorList>
    </citation>
    <scope>NUCLEOTIDE SEQUENCE [LARGE SCALE GENOMIC DNA]</scope>
    <source>
        <strain evidence="7 8">Bd21</strain>
    </source>
</reference>
<dbReference type="InterPro" id="IPR006564">
    <property type="entry name" value="Znf_PMZ"/>
</dbReference>
<dbReference type="GO" id="GO:0008270">
    <property type="term" value="F:zinc ion binding"/>
    <property type="evidence" value="ECO:0007669"/>
    <property type="project" value="UniProtKB-KW"/>
</dbReference>
<evidence type="ECO:0000313" key="7">
    <source>
        <dbReference type="EMBL" id="KQJ96043.1"/>
    </source>
</evidence>
<dbReference type="EMBL" id="CM000882">
    <property type="protein sequence ID" value="KQJ96043.1"/>
    <property type="molecule type" value="Genomic_DNA"/>
</dbReference>
<accession>A0A0Q3I684</accession>
<evidence type="ECO:0000259" key="6">
    <source>
        <dbReference type="PROSITE" id="PS50966"/>
    </source>
</evidence>
<gene>
    <name evidence="7" type="ORF">BRADI_3g20603v3</name>
</gene>
<evidence type="ECO:0000256" key="5">
    <source>
        <dbReference type="SAM" id="MobiDB-lite"/>
    </source>
</evidence>
<evidence type="ECO:0000256" key="3">
    <source>
        <dbReference type="ARBA" id="ARBA00022833"/>
    </source>
</evidence>
<name>A0A0Q3I684_BRADI</name>
<evidence type="ECO:0000313" key="8">
    <source>
        <dbReference type="EnsemblPlants" id="KQJ96043"/>
    </source>
</evidence>
<evidence type="ECO:0000313" key="9">
    <source>
        <dbReference type="Proteomes" id="UP000008810"/>
    </source>
</evidence>
<reference evidence="8" key="3">
    <citation type="submission" date="2018-08" db="UniProtKB">
        <authorList>
            <consortium name="EnsemblPlants"/>
        </authorList>
    </citation>
    <scope>IDENTIFICATION</scope>
    <source>
        <strain evidence="8">cv. Bd21</strain>
    </source>
</reference>
<keyword evidence="2 4" id="KW-0863">Zinc-finger</keyword>
<dbReference type="Gramene" id="KQJ96043">
    <property type="protein sequence ID" value="KQJ96043"/>
    <property type="gene ID" value="BRADI_3g20603v3"/>
</dbReference>
<feature type="compositionally biased region" description="Acidic residues" evidence="5">
    <location>
        <begin position="179"/>
        <end position="190"/>
    </location>
</feature>
<keyword evidence="9" id="KW-1185">Reference proteome</keyword>
<dbReference type="Pfam" id="PF04434">
    <property type="entry name" value="SWIM"/>
    <property type="match status" value="1"/>
</dbReference>
<dbReference type="SMART" id="SM00575">
    <property type="entry name" value="ZnF_PMZ"/>
    <property type="match status" value="1"/>
</dbReference>
<dbReference type="InterPro" id="IPR004330">
    <property type="entry name" value="FAR1_DNA_bnd_dom"/>
</dbReference>
<dbReference type="PANTHER" id="PTHR47482:SF24">
    <property type="entry name" value="PROTEIN FAR1-RELATED SEQUENCE"/>
    <property type="match status" value="1"/>
</dbReference>
<organism evidence="7">
    <name type="scientific">Brachypodium distachyon</name>
    <name type="common">Purple false brome</name>
    <name type="synonym">Trachynia distachya</name>
    <dbReference type="NCBI Taxonomy" id="15368"/>
    <lineage>
        <taxon>Eukaryota</taxon>
        <taxon>Viridiplantae</taxon>
        <taxon>Streptophyta</taxon>
        <taxon>Embryophyta</taxon>
        <taxon>Tracheophyta</taxon>
        <taxon>Spermatophyta</taxon>
        <taxon>Magnoliopsida</taxon>
        <taxon>Liliopsida</taxon>
        <taxon>Poales</taxon>
        <taxon>Poaceae</taxon>
        <taxon>BOP clade</taxon>
        <taxon>Pooideae</taxon>
        <taxon>Stipodae</taxon>
        <taxon>Brachypodieae</taxon>
        <taxon>Brachypodium</taxon>
    </lineage>
</organism>
<dbReference type="InParanoid" id="A0A0Q3I684"/>
<dbReference type="AlphaFoldDB" id="A0A0Q3I684"/>
<evidence type="ECO:0000256" key="1">
    <source>
        <dbReference type="ARBA" id="ARBA00022723"/>
    </source>
</evidence>
<dbReference type="Proteomes" id="UP000008810">
    <property type="component" value="Chromosome 3"/>
</dbReference>
<keyword evidence="1" id="KW-0479">Metal-binding</keyword>
<proteinExistence type="predicted"/>
<evidence type="ECO:0000256" key="2">
    <source>
        <dbReference type="ARBA" id="ARBA00022771"/>
    </source>
</evidence>
<evidence type="ECO:0000256" key="4">
    <source>
        <dbReference type="PROSITE-ProRule" id="PRU00325"/>
    </source>
</evidence>
<dbReference type="InterPro" id="IPR007527">
    <property type="entry name" value="Znf_SWIM"/>
</dbReference>
<dbReference type="OrthoDB" id="689460at2759"/>
<feature type="non-terminal residue" evidence="7">
    <location>
        <position position="574"/>
    </location>
</feature>
<feature type="region of interest" description="Disordered" evidence="5">
    <location>
        <begin position="157"/>
        <end position="204"/>
    </location>
</feature>
<reference evidence="7" key="2">
    <citation type="submission" date="2017-06" db="EMBL/GenBank/DDBJ databases">
        <title>WGS assembly of Brachypodium distachyon.</title>
        <authorList>
            <consortium name="The International Brachypodium Initiative"/>
            <person name="Lucas S."/>
            <person name="Harmon-Smith M."/>
            <person name="Lail K."/>
            <person name="Tice H."/>
            <person name="Grimwood J."/>
            <person name="Bruce D."/>
            <person name="Barry K."/>
            <person name="Shu S."/>
            <person name="Lindquist E."/>
            <person name="Wang M."/>
            <person name="Pitluck S."/>
            <person name="Vogel J.P."/>
            <person name="Garvin D.F."/>
            <person name="Mockler T.C."/>
            <person name="Schmutz J."/>
            <person name="Rokhsar D."/>
            <person name="Bevan M.W."/>
        </authorList>
    </citation>
    <scope>NUCLEOTIDE SEQUENCE</scope>
    <source>
        <strain evidence="7">Bd21</strain>
    </source>
</reference>
<keyword evidence="3" id="KW-0862">Zinc</keyword>
<protein>
    <recommendedName>
        <fullName evidence="6">SWIM-type domain-containing protein</fullName>
    </recommendedName>
</protein>
<sequence>MDLLDLNELPTDLVDEGVATTGFPSYCTQPAPGNEVREEVHNEVNDGSSHNGSLHIVGREDQAGQLDSTDLNPQTISISDYDDDINDEQFPEDGVLSQPHEPYLGMRFDTLLCAKDHYNAYALRVGFSIRSSTSRRSLYTNEVEKQLFVCNKFRKPKADGEPTKKAKVAPDVSSHSEVGSEEETDREEDLPIGKKAPKKRRRETIKGTNCKARMIVKLVDSKWQVIYFIAEHNHPLITKPSFTKYLRSHQGIPKEEENFLRILHNSNLETGRMMPLMSSFYGSGLLVPYTTKAISNYQSRMHAQTRGGDMAETISYFTQKRLDDPDFYFNVLLDDEQRGWAEMMETHQVAGNKYIAWLYNIRATWVPCYFRNCFFPFLQSTQRSEGFNAVLKRYVNPHNSSLNFVHQYEKIQLKILVKEGGNDYRTDHLHVDTWSHIQQFRSEFEMIGRYNVRPLQNDIYELIPNRKYCCNYGTRTYKVTPRVDEASYSCECCKFQKDGLLCCHILKIFTHCSIDEIPQHYILTRWTQQAIREEVAPEQDQPDVMSKESEKEIRLANMSVELQKVARKACGSDA</sequence>